<reference evidence="1" key="1">
    <citation type="journal article" date="2014" name="Int. J. Syst. Evol. Microbiol.">
        <title>Complete genome sequence of Corynebacterium casei LMG S-19264T (=DSM 44701T), isolated from a smear-ripened cheese.</title>
        <authorList>
            <consortium name="US DOE Joint Genome Institute (JGI-PGF)"/>
            <person name="Walter F."/>
            <person name="Albersmeier A."/>
            <person name="Kalinowski J."/>
            <person name="Ruckert C."/>
        </authorList>
    </citation>
    <scope>NUCLEOTIDE SEQUENCE</scope>
    <source>
        <strain evidence="1">VKM B-2484</strain>
    </source>
</reference>
<gene>
    <name evidence="1" type="ORF">GCM10017643_38570</name>
</gene>
<name>A0A9W6JCZ6_9HYPH</name>
<protein>
    <submittedName>
        <fullName evidence="1">Uncharacterized protein</fullName>
    </submittedName>
</protein>
<keyword evidence="2" id="KW-1185">Reference proteome</keyword>
<evidence type="ECO:0000313" key="1">
    <source>
        <dbReference type="EMBL" id="GLK73739.1"/>
    </source>
</evidence>
<proteinExistence type="predicted"/>
<dbReference type="Proteomes" id="UP001143370">
    <property type="component" value="Unassembled WGS sequence"/>
</dbReference>
<accession>A0A9W6JCZ6</accession>
<evidence type="ECO:0000313" key="2">
    <source>
        <dbReference type="Proteomes" id="UP001143370"/>
    </source>
</evidence>
<sequence length="56" mass="6121">MPAGGVEDWPQDSFIALGHDGRDHLIEIQINEALWLVGAVRLQRLKAGRIQDAGEG</sequence>
<dbReference type="EMBL" id="BSFJ01000033">
    <property type="protein sequence ID" value="GLK73739.1"/>
    <property type="molecule type" value="Genomic_DNA"/>
</dbReference>
<reference evidence="1" key="2">
    <citation type="submission" date="2023-01" db="EMBL/GenBank/DDBJ databases">
        <authorList>
            <person name="Sun Q."/>
            <person name="Evtushenko L."/>
        </authorList>
    </citation>
    <scope>NUCLEOTIDE SEQUENCE</scope>
    <source>
        <strain evidence="1">VKM B-2484</strain>
    </source>
</reference>
<comment type="caution">
    <text evidence="1">The sequence shown here is derived from an EMBL/GenBank/DDBJ whole genome shotgun (WGS) entry which is preliminary data.</text>
</comment>
<dbReference type="AlphaFoldDB" id="A0A9W6JCZ6"/>
<organism evidence="1 2">
    <name type="scientific">Ancylobacter dichloromethanicus</name>
    <dbReference type="NCBI Taxonomy" id="518825"/>
    <lineage>
        <taxon>Bacteria</taxon>
        <taxon>Pseudomonadati</taxon>
        <taxon>Pseudomonadota</taxon>
        <taxon>Alphaproteobacteria</taxon>
        <taxon>Hyphomicrobiales</taxon>
        <taxon>Xanthobacteraceae</taxon>
        <taxon>Ancylobacter</taxon>
    </lineage>
</organism>